<comment type="function">
    <text evidence="9">Part of the tripartite ATP-independent periplasmic (TRAP) transport system.</text>
</comment>
<organism evidence="11 12">
    <name type="scientific">Fodinicurvata halophila</name>
    <dbReference type="NCBI Taxonomy" id="1419723"/>
    <lineage>
        <taxon>Bacteria</taxon>
        <taxon>Pseudomonadati</taxon>
        <taxon>Pseudomonadota</taxon>
        <taxon>Alphaproteobacteria</taxon>
        <taxon>Rhodospirillales</taxon>
        <taxon>Rhodovibrionaceae</taxon>
        <taxon>Fodinicurvata</taxon>
    </lineage>
</organism>
<comment type="similarity">
    <text evidence="8 9">Belongs to the TRAP transporter small permease family.</text>
</comment>
<feature type="transmembrane region" description="Helical" evidence="9">
    <location>
        <begin position="21"/>
        <end position="45"/>
    </location>
</feature>
<feature type="transmembrane region" description="Helical" evidence="9">
    <location>
        <begin position="57"/>
        <end position="75"/>
    </location>
</feature>
<evidence type="ECO:0000256" key="9">
    <source>
        <dbReference type="RuleBase" id="RU369079"/>
    </source>
</evidence>
<keyword evidence="3" id="KW-1003">Cell membrane</keyword>
<reference evidence="12" key="1">
    <citation type="journal article" date="2019" name="Int. J. Syst. Evol. Microbiol.">
        <title>The Global Catalogue of Microorganisms (GCM) 10K type strain sequencing project: providing services to taxonomists for standard genome sequencing and annotation.</title>
        <authorList>
            <consortium name="The Broad Institute Genomics Platform"/>
            <consortium name="The Broad Institute Genome Sequencing Center for Infectious Disease"/>
            <person name="Wu L."/>
            <person name="Ma J."/>
        </authorList>
    </citation>
    <scope>NUCLEOTIDE SEQUENCE [LARGE SCALE GENOMIC DNA]</scope>
    <source>
        <strain evidence="12">CECT 8472</strain>
    </source>
</reference>
<sequence>MIFMPLLHKPLDTISLWVGRIVAAVVCVTAVALVATLLIGVFFRYVLHSSLPWPSEISLLLFSWTVLLAASLGVREDFHVRVTLLRDLLPGVLSDILERLILLGVGIFALAMLYYGWQFAEFTAGRTSAAINYPLWLRNASVPVAGAFMLLHVLARLTRPSLREAGSSGKAAL</sequence>
<dbReference type="InterPro" id="IPR055348">
    <property type="entry name" value="DctQ"/>
</dbReference>
<comment type="subcellular location">
    <subcellularLocation>
        <location evidence="1 9">Cell inner membrane</location>
        <topology evidence="1 9">Multi-pass membrane protein</topology>
    </subcellularLocation>
</comment>
<keyword evidence="2 9" id="KW-0813">Transport</keyword>
<dbReference type="RefSeq" id="WP_382422873.1">
    <property type="nucleotide sequence ID" value="NZ_JBHSCW010000007.1"/>
</dbReference>
<keyword evidence="12" id="KW-1185">Reference proteome</keyword>
<comment type="caution">
    <text evidence="11">The sequence shown here is derived from an EMBL/GenBank/DDBJ whole genome shotgun (WGS) entry which is preliminary data.</text>
</comment>
<feature type="transmembrane region" description="Helical" evidence="9">
    <location>
        <begin position="96"/>
        <end position="115"/>
    </location>
</feature>
<protein>
    <recommendedName>
        <fullName evidence="9">TRAP transporter small permease protein</fullName>
    </recommendedName>
</protein>
<comment type="subunit">
    <text evidence="9">The complex comprises the extracytoplasmic solute receptor protein and the two transmembrane proteins.</text>
</comment>
<evidence type="ECO:0000259" key="10">
    <source>
        <dbReference type="Pfam" id="PF04290"/>
    </source>
</evidence>
<proteinExistence type="inferred from homology"/>
<feature type="transmembrane region" description="Helical" evidence="9">
    <location>
        <begin position="135"/>
        <end position="155"/>
    </location>
</feature>
<evidence type="ECO:0000313" key="11">
    <source>
        <dbReference type="EMBL" id="MFC4352523.1"/>
    </source>
</evidence>
<evidence type="ECO:0000256" key="6">
    <source>
        <dbReference type="ARBA" id="ARBA00022989"/>
    </source>
</evidence>
<evidence type="ECO:0000256" key="7">
    <source>
        <dbReference type="ARBA" id="ARBA00023136"/>
    </source>
</evidence>
<evidence type="ECO:0000256" key="2">
    <source>
        <dbReference type="ARBA" id="ARBA00022448"/>
    </source>
</evidence>
<evidence type="ECO:0000313" key="12">
    <source>
        <dbReference type="Proteomes" id="UP001595799"/>
    </source>
</evidence>
<evidence type="ECO:0000256" key="8">
    <source>
        <dbReference type="ARBA" id="ARBA00038436"/>
    </source>
</evidence>
<keyword evidence="6 9" id="KW-1133">Transmembrane helix</keyword>
<evidence type="ECO:0000256" key="3">
    <source>
        <dbReference type="ARBA" id="ARBA00022475"/>
    </source>
</evidence>
<dbReference type="Pfam" id="PF04290">
    <property type="entry name" value="DctQ"/>
    <property type="match status" value="1"/>
</dbReference>
<accession>A0ABV8UML9</accession>
<keyword evidence="4 9" id="KW-0997">Cell inner membrane</keyword>
<dbReference type="InterPro" id="IPR007387">
    <property type="entry name" value="TRAP_DctQ"/>
</dbReference>
<name>A0ABV8UML9_9PROT</name>
<dbReference type="EMBL" id="JBHSCW010000007">
    <property type="protein sequence ID" value="MFC4352523.1"/>
    <property type="molecule type" value="Genomic_DNA"/>
</dbReference>
<dbReference type="PANTHER" id="PTHR35011:SF11">
    <property type="entry name" value="TRAP TRANSPORTER SMALL PERMEASE PROTEIN"/>
    <property type="match status" value="1"/>
</dbReference>
<gene>
    <name evidence="11" type="ORF">ACFOW6_13310</name>
</gene>
<evidence type="ECO:0000256" key="1">
    <source>
        <dbReference type="ARBA" id="ARBA00004429"/>
    </source>
</evidence>
<keyword evidence="7 9" id="KW-0472">Membrane</keyword>
<dbReference type="Proteomes" id="UP001595799">
    <property type="component" value="Unassembled WGS sequence"/>
</dbReference>
<evidence type="ECO:0000256" key="5">
    <source>
        <dbReference type="ARBA" id="ARBA00022692"/>
    </source>
</evidence>
<evidence type="ECO:0000256" key="4">
    <source>
        <dbReference type="ARBA" id="ARBA00022519"/>
    </source>
</evidence>
<feature type="domain" description="Tripartite ATP-independent periplasmic transporters DctQ component" evidence="10">
    <location>
        <begin position="34"/>
        <end position="159"/>
    </location>
</feature>
<keyword evidence="5 9" id="KW-0812">Transmembrane</keyword>
<dbReference type="PANTHER" id="PTHR35011">
    <property type="entry name" value="2,3-DIKETO-L-GULONATE TRAP TRANSPORTER SMALL PERMEASE PROTEIN YIAM"/>
    <property type="match status" value="1"/>
</dbReference>